<dbReference type="Proteomes" id="UP000887581">
    <property type="component" value="Unplaced"/>
</dbReference>
<proteinExistence type="predicted"/>
<keyword evidence="1" id="KW-1185">Reference proteome</keyword>
<evidence type="ECO:0000313" key="2">
    <source>
        <dbReference type="WBParaSite" id="sdigi.contig228.g6390.t1"/>
    </source>
</evidence>
<sequence length="134" mass="14887">MSVKNTIRNKTITAGMEQNDVEPTNNIKIRSLLPLAPAPAAVAAVAAGEDCAPHEVLPSGLNYGHRRLHGLSSSRRLQTKIEWKEQPAAAKFNPCASSGRVVHSNYTHQSKLNLLLDRYQYTTNELSKRMRRPN</sequence>
<evidence type="ECO:0000313" key="1">
    <source>
        <dbReference type="Proteomes" id="UP000887581"/>
    </source>
</evidence>
<reference evidence="2" key="1">
    <citation type="submission" date="2022-11" db="UniProtKB">
        <authorList>
            <consortium name="WormBaseParasite"/>
        </authorList>
    </citation>
    <scope>IDENTIFICATION</scope>
</reference>
<dbReference type="AlphaFoldDB" id="A0A915PSE4"/>
<name>A0A915PSE4_9BILA</name>
<accession>A0A915PSE4</accession>
<organism evidence="1 2">
    <name type="scientific">Setaria digitata</name>
    <dbReference type="NCBI Taxonomy" id="48799"/>
    <lineage>
        <taxon>Eukaryota</taxon>
        <taxon>Metazoa</taxon>
        <taxon>Ecdysozoa</taxon>
        <taxon>Nematoda</taxon>
        <taxon>Chromadorea</taxon>
        <taxon>Rhabditida</taxon>
        <taxon>Spirurina</taxon>
        <taxon>Spiruromorpha</taxon>
        <taxon>Filarioidea</taxon>
        <taxon>Setariidae</taxon>
        <taxon>Setaria</taxon>
    </lineage>
</organism>
<dbReference type="WBParaSite" id="sdigi.contig228.g6390.t1">
    <property type="protein sequence ID" value="sdigi.contig228.g6390.t1"/>
    <property type="gene ID" value="sdigi.contig228.g6390"/>
</dbReference>
<protein>
    <submittedName>
        <fullName evidence="2">Uncharacterized protein</fullName>
    </submittedName>
</protein>